<gene>
    <name evidence="3" type="ORF">QR685DRAFT_529220</name>
</gene>
<evidence type="ECO:0000313" key="4">
    <source>
        <dbReference type="Proteomes" id="UP001451303"/>
    </source>
</evidence>
<name>A0ABR3DAQ9_NEUIN</name>
<reference evidence="3 4" key="1">
    <citation type="submission" date="2023-09" db="EMBL/GenBank/DDBJ databases">
        <title>Multi-omics analysis of a traditional fermented food reveals byproduct-associated fungal strains for waste-to-food upcycling.</title>
        <authorList>
            <consortium name="Lawrence Berkeley National Laboratory"/>
            <person name="Rekdal V.M."/>
            <person name="Villalobos-Escobedo J.M."/>
            <person name="Rodriguez-Valeron N."/>
            <person name="Garcia M.O."/>
            <person name="Vasquez D.P."/>
            <person name="Damayanti I."/>
            <person name="Sorensen P.M."/>
            <person name="Baidoo E.E."/>
            <person name="De Carvalho A.C."/>
            <person name="Riley R."/>
            <person name="Lipzen A."/>
            <person name="He G."/>
            <person name="Yan M."/>
            <person name="Haridas S."/>
            <person name="Daum C."/>
            <person name="Yoshinaga Y."/>
            <person name="Ng V."/>
            <person name="Grigoriev I.V."/>
            <person name="Munk R."/>
            <person name="Nuraida L."/>
            <person name="Wijaya C.H."/>
            <person name="Morales P.-C."/>
            <person name="Keasling J.D."/>
        </authorList>
    </citation>
    <scope>NUCLEOTIDE SEQUENCE [LARGE SCALE GENOMIC DNA]</scope>
    <source>
        <strain evidence="3 4">FGSC 2613</strain>
    </source>
</reference>
<keyword evidence="4" id="KW-1185">Reference proteome</keyword>
<evidence type="ECO:0000313" key="3">
    <source>
        <dbReference type="EMBL" id="KAL0468933.1"/>
    </source>
</evidence>
<dbReference type="Proteomes" id="UP001451303">
    <property type="component" value="Unassembled WGS sequence"/>
</dbReference>
<evidence type="ECO:0000256" key="2">
    <source>
        <dbReference type="SAM" id="MobiDB-lite"/>
    </source>
</evidence>
<sequence>MAPSASTAKSRPRKSTNTVLDDSGSDDDYQAYNLRLQEASAARARLKKAREERDKKRKALLSAYQDALTSIQDRVRKSVSKYHDLHSAMHISRLLRLKEAVEASDQKQTAIAKKLADVQRIMSNHSIQLCALYEGRRKDLAAMLPRAKPEKPADDGAAAAAATSEVDRLSGQ</sequence>
<dbReference type="EMBL" id="JAVLET010000006">
    <property type="protein sequence ID" value="KAL0468933.1"/>
    <property type="molecule type" value="Genomic_DNA"/>
</dbReference>
<organism evidence="3 4">
    <name type="scientific">Neurospora intermedia</name>
    <dbReference type="NCBI Taxonomy" id="5142"/>
    <lineage>
        <taxon>Eukaryota</taxon>
        <taxon>Fungi</taxon>
        <taxon>Dikarya</taxon>
        <taxon>Ascomycota</taxon>
        <taxon>Pezizomycotina</taxon>
        <taxon>Sordariomycetes</taxon>
        <taxon>Sordariomycetidae</taxon>
        <taxon>Sordariales</taxon>
        <taxon>Sordariaceae</taxon>
        <taxon>Neurospora</taxon>
    </lineage>
</organism>
<feature type="coiled-coil region" evidence="1">
    <location>
        <begin position="29"/>
        <end position="66"/>
    </location>
</feature>
<proteinExistence type="predicted"/>
<accession>A0ABR3DAQ9</accession>
<feature type="region of interest" description="Disordered" evidence="2">
    <location>
        <begin position="145"/>
        <end position="172"/>
    </location>
</feature>
<feature type="region of interest" description="Disordered" evidence="2">
    <location>
        <begin position="1"/>
        <end position="26"/>
    </location>
</feature>
<feature type="compositionally biased region" description="Polar residues" evidence="2">
    <location>
        <begin position="1"/>
        <end position="20"/>
    </location>
</feature>
<dbReference type="InterPro" id="IPR000653">
    <property type="entry name" value="DegT/StrS_aminotransferase"/>
</dbReference>
<keyword evidence="1" id="KW-0175">Coiled coil</keyword>
<evidence type="ECO:0000256" key="1">
    <source>
        <dbReference type="SAM" id="Coils"/>
    </source>
</evidence>
<comment type="caution">
    <text evidence="3">The sequence shown here is derived from an EMBL/GenBank/DDBJ whole genome shotgun (WGS) entry which is preliminary data.</text>
</comment>
<protein>
    <submittedName>
        <fullName evidence="3">Uncharacterized protein</fullName>
    </submittedName>
</protein>
<dbReference type="Pfam" id="PF01041">
    <property type="entry name" value="DegT_DnrJ_EryC1"/>
    <property type="match status" value="1"/>
</dbReference>